<dbReference type="InterPro" id="IPR001138">
    <property type="entry name" value="Zn2Cys6_DnaBD"/>
</dbReference>
<keyword evidence="4" id="KW-0804">Transcription</keyword>
<evidence type="ECO:0000256" key="2">
    <source>
        <dbReference type="ARBA" id="ARBA00023015"/>
    </source>
</evidence>
<evidence type="ECO:0000313" key="8">
    <source>
        <dbReference type="EMBL" id="PIG84949.1"/>
    </source>
</evidence>
<dbReference type="SUPFAM" id="SSF57701">
    <property type="entry name" value="Zn2/Cys6 DNA-binding domain"/>
    <property type="match status" value="1"/>
</dbReference>
<gene>
    <name evidence="8" type="ORF">AARAC_005596</name>
</gene>
<dbReference type="PROSITE" id="PS50048">
    <property type="entry name" value="ZN2_CY6_FUNGAL_2"/>
    <property type="match status" value="1"/>
</dbReference>
<feature type="domain" description="Zn(2)-C6 fungal-type" evidence="7">
    <location>
        <begin position="26"/>
        <end position="56"/>
    </location>
</feature>
<dbReference type="PRINTS" id="PR00755">
    <property type="entry name" value="AFLATOXINBRP"/>
</dbReference>
<keyword evidence="1" id="KW-0479">Metal-binding</keyword>
<sequence length="397" mass="44188">MEMSSKGPITQQYTEKPQTPRRLRSTCDRCTMLKVRCDKKKPRCERCESVQQHCVYGPYRWKGRSTPTQAALSSSDIRTGRQVPFKGVEGFNQSTAQGMQVAELILPDGPMRSLTDLPVFPGLEPVSFDFRGELDGMYIGMDDDDRKEISARPAPLDYFGTTTNSLPGQLEIRSLASLEGSESHHPLEAGMSESYFSSPASWASRNVCPCASSAFNILQEMYRAEATCRLERGSGLPSNDHILKINRTAAQSLDLFLSRDCNDCLEDPNIPLLIVNTMSKAISWYRAVFDRIDQYSPTKSPVNVMEPLPVTPIYFGDFELDTVAEHRITAQVLLCELGYYSKVLSLIRESALGRTRDGREPIGALLGAVSHFLSTTLNDLTSKVDGFCTFKPSFTVC</sequence>
<dbReference type="GO" id="GO:0045122">
    <property type="term" value="P:aflatoxin biosynthetic process"/>
    <property type="evidence" value="ECO:0007669"/>
    <property type="project" value="InterPro"/>
</dbReference>
<evidence type="ECO:0000256" key="6">
    <source>
        <dbReference type="SAM" id="MobiDB-lite"/>
    </source>
</evidence>
<dbReference type="GO" id="GO:0000981">
    <property type="term" value="F:DNA-binding transcription factor activity, RNA polymerase II-specific"/>
    <property type="evidence" value="ECO:0007669"/>
    <property type="project" value="InterPro"/>
</dbReference>
<evidence type="ECO:0000256" key="4">
    <source>
        <dbReference type="ARBA" id="ARBA00023163"/>
    </source>
</evidence>
<evidence type="ECO:0000313" key="9">
    <source>
        <dbReference type="Proteomes" id="UP000231358"/>
    </source>
</evidence>
<organism evidence="8 9">
    <name type="scientific">Aspergillus arachidicola</name>
    <dbReference type="NCBI Taxonomy" id="656916"/>
    <lineage>
        <taxon>Eukaryota</taxon>
        <taxon>Fungi</taxon>
        <taxon>Dikarya</taxon>
        <taxon>Ascomycota</taxon>
        <taxon>Pezizomycotina</taxon>
        <taxon>Eurotiomycetes</taxon>
        <taxon>Eurotiomycetidae</taxon>
        <taxon>Eurotiales</taxon>
        <taxon>Aspergillaceae</taxon>
        <taxon>Aspergillus</taxon>
        <taxon>Aspergillus subgen. Circumdati</taxon>
    </lineage>
</organism>
<dbReference type="Pfam" id="PF08493">
    <property type="entry name" value="AflR"/>
    <property type="match status" value="1"/>
</dbReference>
<dbReference type="Proteomes" id="UP000231358">
    <property type="component" value="Unassembled WGS sequence"/>
</dbReference>
<dbReference type="AlphaFoldDB" id="A0A2G7FWI7"/>
<keyword evidence="5" id="KW-0539">Nucleus</keyword>
<dbReference type="PROSITE" id="PS00463">
    <property type="entry name" value="ZN2_CY6_FUNGAL_1"/>
    <property type="match status" value="1"/>
</dbReference>
<feature type="region of interest" description="Disordered" evidence="6">
    <location>
        <begin position="1"/>
        <end position="21"/>
    </location>
</feature>
<dbReference type="Gene3D" id="4.10.240.10">
    <property type="entry name" value="Zn(2)-C6 fungal-type DNA-binding domain"/>
    <property type="match status" value="1"/>
</dbReference>
<evidence type="ECO:0000259" key="7">
    <source>
        <dbReference type="PROSITE" id="PS50048"/>
    </source>
</evidence>
<dbReference type="InterPro" id="IPR036864">
    <property type="entry name" value="Zn2-C6_fun-type_DNA-bd_sf"/>
</dbReference>
<dbReference type="SMART" id="SM00066">
    <property type="entry name" value="GAL4"/>
    <property type="match status" value="1"/>
</dbReference>
<evidence type="ECO:0000256" key="1">
    <source>
        <dbReference type="ARBA" id="ARBA00022723"/>
    </source>
</evidence>
<dbReference type="STRING" id="656916.A0A2G7FWI7"/>
<dbReference type="CDD" id="cd00067">
    <property type="entry name" value="GAL4"/>
    <property type="match status" value="1"/>
</dbReference>
<dbReference type="Pfam" id="PF00172">
    <property type="entry name" value="Zn_clus"/>
    <property type="match status" value="1"/>
</dbReference>
<dbReference type="InterPro" id="IPR013700">
    <property type="entry name" value="AflR"/>
</dbReference>
<accession>A0A2G7FWI7</accession>
<dbReference type="GO" id="GO:0003677">
    <property type="term" value="F:DNA binding"/>
    <property type="evidence" value="ECO:0007669"/>
    <property type="project" value="UniProtKB-KW"/>
</dbReference>
<keyword evidence="2" id="KW-0805">Transcription regulation</keyword>
<feature type="compositionally biased region" description="Polar residues" evidence="6">
    <location>
        <begin position="7"/>
        <end position="17"/>
    </location>
</feature>
<protein>
    <recommendedName>
        <fullName evidence="7">Zn(2)-C6 fungal-type domain-containing protein</fullName>
    </recommendedName>
</protein>
<proteinExistence type="predicted"/>
<reference evidence="8 9" key="1">
    <citation type="submission" date="2017-05" db="EMBL/GenBank/DDBJ databases">
        <title>Genome sequence for an aflatoxigenic pathogen of Argentinian peanut, Aspergillus arachidicola.</title>
        <authorList>
            <person name="Moore G."/>
            <person name="Beltz S.B."/>
            <person name="Mack B.M."/>
        </authorList>
    </citation>
    <scope>NUCLEOTIDE SEQUENCE [LARGE SCALE GENOMIC DNA]</scope>
    <source>
        <strain evidence="8 9">CBS 117610</strain>
    </source>
</reference>
<keyword evidence="3" id="KW-0238">DNA-binding</keyword>
<evidence type="ECO:0000256" key="5">
    <source>
        <dbReference type="ARBA" id="ARBA00023242"/>
    </source>
</evidence>
<dbReference type="EMBL" id="NEXV01000357">
    <property type="protein sequence ID" value="PIG84949.1"/>
    <property type="molecule type" value="Genomic_DNA"/>
</dbReference>
<name>A0A2G7FWI7_9EURO</name>
<evidence type="ECO:0000256" key="3">
    <source>
        <dbReference type="ARBA" id="ARBA00023125"/>
    </source>
</evidence>
<keyword evidence="9" id="KW-1185">Reference proteome</keyword>
<dbReference type="GO" id="GO:0009893">
    <property type="term" value="P:positive regulation of metabolic process"/>
    <property type="evidence" value="ECO:0007669"/>
    <property type="project" value="UniProtKB-ARBA"/>
</dbReference>
<comment type="caution">
    <text evidence="8">The sequence shown here is derived from an EMBL/GenBank/DDBJ whole genome shotgun (WGS) entry which is preliminary data.</text>
</comment>
<dbReference type="GO" id="GO:0008270">
    <property type="term" value="F:zinc ion binding"/>
    <property type="evidence" value="ECO:0007669"/>
    <property type="project" value="InterPro"/>
</dbReference>
<dbReference type="GO" id="GO:0005634">
    <property type="term" value="C:nucleus"/>
    <property type="evidence" value="ECO:0007669"/>
    <property type="project" value="InterPro"/>
</dbReference>